<comment type="function">
    <text evidence="8">Toxic component of a toxin-antitoxin (TA) system. An RNase.</text>
</comment>
<dbReference type="Pfam" id="PF01850">
    <property type="entry name" value="PIN"/>
    <property type="match status" value="1"/>
</dbReference>
<keyword evidence="11" id="KW-1185">Reference proteome</keyword>
<keyword evidence="8" id="KW-0800">Toxin</keyword>
<dbReference type="InterPro" id="IPR022907">
    <property type="entry name" value="VapC_family"/>
</dbReference>
<evidence type="ECO:0000256" key="4">
    <source>
        <dbReference type="ARBA" id="ARBA00022723"/>
    </source>
</evidence>
<evidence type="ECO:0000256" key="1">
    <source>
        <dbReference type="ARBA" id="ARBA00001946"/>
    </source>
</evidence>
<sequence>MARTGAMALRTLFMSADKSALEWVLRDEVAAADFAEVTSAPGALVAGCHLTALEIGYSARSHADYIAKIAGQKALVRLPVTEEAMDRALEVQGLLAARGAHRLPIPDLILAAIAEVNDATVLHVDSDYQTIAEITGQPHRRLGTKT</sequence>
<keyword evidence="2 8" id="KW-1277">Toxin-antitoxin system</keyword>
<protein>
    <recommendedName>
        <fullName evidence="8">Ribonuclease VapC</fullName>
        <shortName evidence="8">RNase VapC</shortName>
        <ecNumber evidence="8">3.1.-.-</ecNumber>
    </recommendedName>
    <alternativeName>
        <fullName evidence="8">Toxin VapC</fullName>
    </alternativeName>
</protein>
<feature type="binding site" evidence="8">
    <location>
        <position position="107"/>
    </location>
    <ligand>
        <name>Mg(2+)</name>
        <dbReference type="ChEBI" id="CHEBI:18420"/>
    </ligand>
</feature>
<dbReference type="SUPFAM" id="SSF88723">
    <property type="entry name" value="PIN domain-like"/>
    <property type="match status" value="1"/>
</dbReference>
<dbReference type="EMBL" id="JBEYBR010000061">
    <property type="protein sequence ID" value="MEU2124582.1"/>
    <property type="molecule type" value="Genomic_DNA"/>
</dbReference>
<dbReference type="Gene3D" id="3.40.50.1010">
    <property type="entry name" value="5'-nuclease"/>
    <property type="match status" value="1"/>
</dbReference>
<evidence type="ECO:0000256" key="7">
    <source>
        <dbReference type="ARBA" id="ARBA00038093"/>
    </source>
</evidence>
<evidence type="ECO:0000256" key="6">
    <source>
        <dbReference type="ARBA" id="ARBA00022842"/>
    </source>
</evidence>
<name>A0ABV2XFB0_9NOCA</name>
<reference evidence="10 11" key="1">
    <citation type="submission" date="2024-06" db="EMBL/GenBank/DDBJ databases">
        <title>The Natural Products Discovery Center: Release of the First 8490 Sequenced Strains for Exploring Actinobacteria Biosynthetic Diversity.</title>
        <authorList>
            <person name="Kalkreuter E."/>
            <person name="Kautsar S.A."/>
            <person name="Yang D."/>
            <person name="Bader C.D."/>
            <person name="Teijaro C.N."/>
            <person name="Fluegel L."/>
            <person name="Davis C.M."/>
            <person name="Simpson J.R."/>
            <person name="Lauterbach L."/>
            <person name="Steele A.D."/>
            <person name="Gui C."/>
            <person name="Meng S."/>
            <person name="Li G."/>
            <person name="Viehrig K."/>
            <person name="Ye F."/>
            <person name="Su P."/>
            <person name="Kiefer A.F."/>
            <person name="Nichols A."/>
            <person name="Cepeda A.J."/>
            <person name="Yan W."/>
            <person name="Fan B."/>
            <person name="Jiang Y."/>
            <person name="Adhikari A."/>
            <person name="Zheng C.-J."/>
            <person name="Schuster L."/>
            <person name="Cowan T.M."/>
            <person name="Smanski M.J."/>
            <person name="Chevrette M.G."/>
            <person name="De Carvalho L.P.S."/>
            <person name="Shen B."/>
        </authorList>
    </citation>
    <scope>NUCLEOTIDE SEQUENCE [LARGE SCALE GENOMIC DNA]</scope>
    <source>
        <strain evidence="10 11">NPDC019434</strain>
    </source>
</reference>
<dbReference type="InterPro" id="IPR029060">
    <property type="entry name" value="PIN-like_dom_sf"/>
</dbReference>
<comment type="cofactor">
    <cofactor evidence="1 8">
        <name>Mg(2+)</name>
        <dbReference type="ChEBI" id="CHEBI:18420"/>
    </cofactor>
</comment>
<evidence type="ECO:0000256" key="5">
    <source>
        <dbReference type="ARBA" id="ARBA00022801"/>
    </source>
</evidence>
<evidence type="ECO:0000256" key="3">
    <source>
        <dbReference type="ARBA" id="ARBA00022722"/>
    </source>
</evidence>
<organism evidence="10 11">
    <name type="scientific">Nocardia niwae</name>
    <dbReference type="NCBI Taxonomy" id="626084"/>
    <lineage>
        <taxon>Bacteria</taxon>
        <taxon>Bacillati</taxon>
        <taxon>Actinomycetota</taxon>
        <taxon>Actinomycetes</taxon>
        <taxon>Mycobacteriales</taxon>
        <taxon>Nocardiaceae</taxon>
        <taxon>Nocardia</taxon>
    </lineage>
</organism>
<comment type="similarity">
    <text evidence="7 8">Belongs to the PINc/VapC protein family.</text>
</comment>
<evidence type="ECO:0000256" key="2">
    <source>
        <dbReference type="ARBA" id="ARBA00022649"/>
    </source>
</evidence>
<dbReference type="InterPro" id="IPR002716">
    <property type="entry name" value="PIN_dom"/>
</dbReference>
<evidence type="ECO:0000259" key="9">
    <source>
        <dbReference type="Pfam" id="PF01850"/>
    </source>
</evidence>
<feature type="binding site" evidence="8">
    <location>
        <position position="17"/>
    </location>
    <ligand>
        <name>Mg(2+)</name>
        <dbReference type="ChEBI" id="CHEBI:18420"/>
    </ligand>
</feature>
<dbReference type="PANTHER" id="PTHR33653">
    <property type="entry name" value="RIBONUCLEASE VAPC2"/>
    <property type="match status" value="1"/>
</dbReference>
<keyword evidence="5 8" id="KW-0378">Hydrolase</keyword>
<dbReference type="RefSeq" id="WP_357992480.1">
    <property type="nucleotide sequence ID" value="NZ_JBEYBR010000061.1"/>
</dbReference>
<proteinExistence type="inferred from homology"/>
<feature type="domain" description="PIN" evidence="9">
    <location>
        <begin position="17"/>
        <end position="132"/>
    </location>
</feature>
<dbReference type="HAMAP" id="MF_00265">
    <property type="entry name" value="VapC_Nob1"/>
    <property type="match status" value="1"/>
</dbReference>
<accession>A0ABV2XFB0</accession>
<keyword evidence="6 8" id="KW-0460">Magnesium</keyword>
<comment type="caution">
    <text evidence="10">The sequence shown here is derived from an EMBL/GenBank/DDBJ whole genome shotgun (WGS) entry which is preliminary data.</text>
</comment>
<gene>
    <name evidence="8" type="primary">vapC</name>
    <name evidence="10" type="ORF">ABZ507_22485</name>
</gene>
<dbReference type="PANTHER" id="PTHR33653:SF1">
    <property type="entry name" value="RIBONUCLEASE VAPC2"/>
    <property type="match status" value="1"/>
</dbReference>
<keyword evidence="4 8" id="KW-0479">Metal-binding</keyword>
<dbReference type="InterPro" id="IPR050556">
    <property type="entry name" value="Type_II_TA_system_RNase"/>
</dbReference>
<evidence type="ECO:0000313" key="10">
    <source>
        <dbReference type="EMBL" id="MEU2124582.1"/>
    </source>
</evidence>
<dbReference type="Proteomes" id="UP001550535">
    <property type="component" value="Unassembled WGS sequence"/>
</dbReference>
<evidence type="ECO:0000256" key="8">
    <source>
        <dbReference type="HAMAP-Rule" id="MF_00265"/>
    </source>
</evidence>
<dbReference type="EC" id="3.1.-.-" evidence="8"/>
<evidence type="ECO:0000313" key="11">
    <source>
        <dbReference type="Proteomes" id="UP001550535"/>
    </source>
</evidence>
<keyword evidence="3 8" id="KW-0540">Nuclease</keyword>